<proteinExistence type="predicted"/>
<gene>
    <name evidence="1" type="ORF">ISP18_07500</name>
</gene>
<keyword evidence="2" id="KW-1185">Reference proteome</keyword>
<organism evidence="1 2">
    <name type="scientific">Dyella humi</name>
    <dbReference type="NCBI Taxonomy" id="1770547"/>
    <lineage>
        <taxon>Bacteria</taxon>
        <taxon>Pseudomonadati</taxon>
        <taxon>Pseudomonadota</taxon>
        <taxon>Gammaproteobacteria</taxon>
        <taxon>Lysobacterales</taxon>
        <taxon>Rhodanobacteraceae</taxon>
        <taxon>Dyella</taxon>
    </lineage>
</organism>
<dbReference type="EMBL" id="JADIKI010000022">
    <property type="protein sequence ID" value="MFK2854432.1"/>
    <property type="molecule type" value="Genomic_DNA"/>
</dbReference>
<evidence type="ECO:0000313" key="2">
    <source>
        <dbReference type="Proteomes" id="UP001620409"/>
    </source>
</evidence>
<name>A0ABW8IGV3_9GAMM</name>
<dbReference type="RefSeq" id="WP_380008916.1">
    <property type="nucleotide sequence ID" value="NZ_JADIKI010000022.1"/>
</dbReference>
<evidence type="ECO:0000313" key="1">
    <source>
        <dbReference type="EMBL" id="MFK2854432.1"/>
    </source>
</evidence>
<protein>
    <submittedName>
        <fullName evidence="1">Uncharacterized protein</fullName>
    </submittedName>
</protein>
<accession>A0ABW8IGV3</accession>
<comment type="caution">
    <text evidence="1">The sequence shown here is derived from an EMBL/GenBank/DDBJ whole genome shotgun (WGS) entry which is preliminary data.</text>
</comment>
<dbReference type="Proteomes" id="UP001620409">
    <property type="component" value="Unassembled WGS sequence"/>
</dbReference>
<reference evidence="1 2" key="1">
    <citation type="submission" date="2020-10" db="EMBL/GenBank/DDBJ databases">
        <title>Phylogeny of dyella-like bacteria.</title>
        <authorList>
            <person name="Fu J."/>
        </authorList>
    </citation>
    <scope>NUCLEOTIDE SEQUENCE [LARGE SCALE GENOMIC DNA]</scope>
    <source>
        <strain evidence="1 2">DHG40</strain>
    </source>
</reference>
<sequence>MSHFKPTSKVSNHQVDWNDPHLEALLRKTEDWKLDNRGAFPSQAVHVHIGWGASSPRKAILVWESERVMVLETHYLIPQGEHVRVDRIQGGAMRTVWAVVAEGREGFRDEDKQNGVYVHWLHVG</sequence>